<proteinExistence type="predicted"/>
<dbReference type="InterPro" id="IPR029154">
    <property type="entry name" value="HIBADH-like_NADP-bd"/>
</dbReference>
<dbReference type="InterPro" id="IPR036291">
    <property type="entry name" value="NAD(P)-bd_dom_sf"/>
</dbReference>
<keyword evidence="1" id="KW-0560">Oxidoreductase</keyword>
<reference evidence="6 7" key="1">
    <citation type="submission" date="2015-09" db="EMBL/GenBank/DDBJ databases">
        <title>Draft genome of a European isolate of the apple canker pathogen Neonectria ditissima.</title>
        <authorList>
            <person name="Gomez-Cortecero A."/>
            <person name="Harrison R.J."/>
            <person name="Armitage A.D."/>
        </authorList>
    </citation>
    <scope>NUCLEOTIDE SEQUENCE [LARGE SCALE GENOMIC DNA]</scope>
    <source>
        <strain evidence="6 7">R09/05</strain>
    </source>
</reference>
<organism evidence="6 7">
    <name type="scientific">Neonectria ditissima</name>
    <dbReference type="NCBI Taxonomy" id="78410"/>
    <lineage>
        <taxon>Eukaryota</taxon>
        <taxon>Fungi</taxon>
        <taxon>Dikarya</taxon>
        <taxon>Ascomycota</taxon>
        <taxon>Pezizomycotina</taxon>
        <taxon>Sordariomycetes</taxon>
        <taxon>Hypocreomycetidae</taxon>
        <taxon>Hypocreales</taxon>
        <taxon>Nectriaceae</taxon>
        <taxon>Neonectria</taxon>
    </lineage>
</organism>
<dbReference type="OrthoDB" id="21615at2759"/>
<dbReference type="AlphaFoldDB" id="A0A0P7AQM7"/>
<evidence type="ECO:0000256" key="1">
    <source>
        <dbReference type="ARBA" id="ARBA00023002"/>
    </source>
</evidence>
<dbReference type="Gene3D" id="3.40.50.720">
    <property type="entry name" value="NAD(P)-binding Rossmann-like Domain"/>
    <property type="match status" value="1"/>
</dbReference>
<dbReference type="InterPro" id="IPR006115">
    <property type="entry name" value="6PGDH_NADP-bd"/>
</dbReference>
<dbReference type="SUPFAM" id="SSF48179">
    <property type="entry name" value="6-phosphogluconate dehydrogenase C-terminal domain-like"/>
    <property type="match status" value="1"/>
</dbReference>
<dbReference type="InterPro" id="IPR008927">
    <property type="entry name" value="6-PGluconate_DH-like_C_sf"/>
</dbReference>
<dbReference type="GO" id="GO:0051287">
    <property type="term" value="F:NAD binding"/>
    <property type="evidence" value="ECO:0007669"/>
    <property type="project" value="InterPro"/>
</dbReference>
<dbReference type="InterPro" id="IPR013328">
    <property type="entry name" value="6PGD_dom2"/>
</dbReference>
<keyword evidence="7" id="KW-1185">Reference proteome</keyword>
<sequence length="318" mass="33469">MEGGIAFIGLGAIGYPMAANIRRKTPKTTVLHIFDVYRPACERFTHEFSSLGPIEIVDTPRQAAASAGVVISMVPGSNEVKNVYLDSVDGIIAAPKAANRLLIESSTIDTETARHVAEVVRDAGRGLYVDAPVSGGVPAAEGGSLSFMIGHTPPDEGGASVEILGQTLAMMGDPAKFFWCGSIGTGLAAKISNNYISCSVLLLVAEAMAIGTRSGVDPALLHRIIHNSTGQTFMGDNVCPVPGVVPHAPSSNNWRLGFKTQMFIKDITLGIEAARAARIHPTMAEAALGVFEKASTDPRCIDKDGSSVYLHITDTKQP</sequence>
<dbReference type="InterPro" id="IPR015815">
    <property type="entry name" value="HIBADH-related"/>
</dbReference>
<evidence type="ECO:0000313" key="7">
    <source>
        <dbReference type="Proteomes" id="UP000050424"/>
    </source>
</evidence>
<feature type="active site" evidence="3">
    <location>
        <position position="190"/>
    </location>
</feature>
<accession>A0A0P7AQM7</accession>
<dbReference type="PANTHER" id="PTHR22981:SF81">
    <property type="entry name" value="DEHYDROGENASE, PUTATIVE-RELATED"/>
    <property type="match status" value="1"/>
</dbReference>
<feature type="domain" description="6-phosphogluconate dehydrogenase NADP-binding" evidence="4">
    <location>
        <begin position="5"/>
        <end position="152"/>
    </location>
</feature>
<evidence type="ECO:0000256" key="2">
    <source>
        <dbReference type="ARBA" id="ARBA00023027"/>
    </source>
</evidence>
<evidence type="ECO:0000259" key="4">
    <source>
        <dbReference type="Pfam" id="PF03446"/>
    </source>
</evidence>
<dbReference type="Gene3D" id="1.10.1040.10">
    <property type="entry name" value="N-(1-d-carboxylethyl)-l-norvaline Dehydrogenase, domain 2"/>
    <property type="match status" value="1"/>
</dbReference>
<dbReference type="GO" id="GO:0006574">
    <property type="term" value="P:L-valine catabolic process"/>
    <property type="evidence" value="ECO:0007669"/>
    <property type="project" value="TreeGrafter"/>
</dbReference>
<dbReference type="GO" id="GO:0050661">
    <property type="term" value="F:NADP binding"/>
    <property type="evidence" value="ECO:0007669"/>
    <property type="project" value="InterPro"/>
</dbReference>
<dbReference type="SUPFAM" id="SSF51735">
    <property type="entry name" value="NAD(P)-binding Rossmann-fold domains"/>
    <property type="match status" value="1"/>
</dbReference>
<dbReference type="Pfam" id="PF14833">
    <property type="entry name" value="NAD_binding_11"/>
    <property type="match status" value="1"/>
</dbReference>
<dbReference type="Pfam" id="PF03446">
    <property type="entry name" value="NAD_binding_2"/>
    <property type="match status" value="1"/>
</dbReference>
<name>A0A0P7AQM7_9HYPO</name>
<protein>
    <recommendedName>
        <fullName evidence="8">3-hydroxyisobutyrate dehydrogenase</fullName>
    </recommendedName>
</protein>
<keyword evidence="2" id="KW-0520">NAD</keyword>
<evidence type="ECO:0000259" key="5">
    <source>
        <dbReference type="Pfam" id="PF14833"/>
    </source>
</evidence>
<dbReference type="GO" id="GO:0005739">
    <property type="term" value="C:mitochondrion"/>
    <property type="evidence" value="ECO:0007669"/>
    <property type="project" value="TreeGrafter"/>
</dbReference>
<feature type="domain" description="3-hydroxyisobutyrate dehydrogenase-like NAD-binding" evidence="5">
    <location>
        <begin position="184"/>
        <end position="296"/>
    </location>
</feature>
<dbReference type="PANTHER" id="PTHR22981">
    <property type="entry name" value="3-HYDROXYISOBUTYRATE DEHYDROGENASE-RELATED"/>
    <property type="match status" value="1"/>
</dbReference>
<gene>
    <name evidence="6" type="ORF">AK830_g6435</name>
</gene>
<evidence type="ECO:0000313" key="6">
    <source>
        <dbReference type="EMBL" id="KPM40146.1"/>
    </source>
</evidence>
<evidence type="ECO:0008006" key="8">
    <source>
        <dbReference type="Google" id="ProtNLM"/>
    </source>
</evidence>
<dbReference type="EMBL" id="LKCW01000090">
    <property type="protein sequence ID" value="KPM40146.1"/>
    <property type="molecule type" value="Genomic_DNA"/>
</dbReference>
<comment type="caution">
    <text evidence="6">The sequence shown here is derived from an EMBL/GenBank/DDBJ whole genome shotgun (WGS) entry which is preliminary data.</text>
</comment>
<dbReference type="Proteomes" id="UP000050424">
    <property type="component" value="Unassembled WGS sequence"/>
</dbReference>
<dbReference type="PIRSF" id="PIRSF000103">
    <property type="entry name" value="HIBADH"/>
    <property type="match status" value="1"/>
</dbReference>
<evidence type="ECO:0000256" key="3">
    <source>
        <dbReference type="PIRSR" id="PIRSR000103-1"/>
    </source>
</evidence>
<dbReference type="GO" id="GO:0008442">
    <property type="term" value="F:3-hydroxyisobutyrate dehydrogenase activity"/>
    <property type="evidence" value="ECO:0007669"/>
    <property type="project" value="TreeGrafter"/>
</dbReference>
<dbReference type="STRING" id="78410.A0A0P7AQM7"/>